<dbReference type="RefSeq" id="WP_130330281.1">
    <property type="nucleotide sequence ID" value="NZ_SHLD01000001.1"/>
</dbReference>
<dbReference type="Proteomes" id="UP000294114">
    <property type="component" value="Unassembled WGS sequence"/>
</dbReference>
<name>A0A4Q8B4I5_9ACTN</name>
<protein>
    <submittedName>
        <fullName evidence="2">Uncharacterized protein</fullName>
    </submittedName>
</protein>
<accession>A0A4Q8B4I5</accession>
<gene>
    <name evidence="2" type="ORF">EV384_0841</name>
</gene>
<proteinExistence type="predicted"/>
<keyword evidence="3" id="KW-1185">Reference proteome</keyword>
<feature type="signal peptide" evidence="1">
    <location>
        <begin position="1"/>
        <end position="35"/>
    </location>
</feature>
<evidence type="ECO:0000256" key="1">
    <source>
        <dbReference type="SAM" id="SignalP"/>
    </source>
</evidence>
<feature type="chain" id="PRO_5038448816" evidence="1">
    <location>
        <begin position="36"/>
        <end position="980"/>
    </location>
</feature>
<keyword evidence="1" id="KW-0732">Signal</keyword>
<comment type="caution">
    <text evidence="2">The sequence shown here is derived from an EMBL/GenBank/DDBJ whole genome shotgun (WGS) entry which is preliminary data.</text>
</comment>
<dbReference type="EMBL" id="SHLD01000001">
    <property type="protein sequence ID" value="RZU72474.1"/>
    <property type="molecule type" value="Genomic_DNA"/>
</dbReference>
<evidence type="ECO:0000313" key="2">
    <source>
        <dbReference type="EMBL" id="RZU72474.1"/>
    </source>
</evidence>
<organism evidence="2 3">
    <name type="scientific">Micromonospora kangleipakensis</name>
    <dbReference type="NCBI Taxonomy" id="1077942"/>
    <lineage>
        <taxon>Bacteria</taxon>
        <taxon>Bacillati</taxon>
        <taxon>Actinomycetota</taxon>
        <taxon>Actinomycetes</taxon>
        <taxon>Micromonosporales</taxon>
        <taxon>Micromonosporaceae</taxon>
        <taxon>Micromonospora</taxon>
    </lineage>
</organism>
<dbReference type="AlphaFoldDB" id="A0A4Q8B4I5"/>
<dbReference type="OrthoDB" id="3439746at2"/>
<evidence type="ECO:0000313" key="3">
    <source>
        <dbReference type="Proteomes" id="UP000294114"/>
    </source>
</evidence>
<sequence>MTLLPGTNSSTIAGRSLLAAALSMLVAAGTVVTTAAPAAAYDVRYETNTSWAWTDSQRPKKINIDEAGDVPVGSWVDAKGHQHTSRAYFTFDISRYLGADIELAKFDAKETGAADCTKRPEVELWRTAPYTSGSSWAKPPADLARIDTTKLPDESGCPAPYVGFDATAGLRQALAEGQKTLTLSLRLPAAVEADPTLARRYASKVGLSVDHNFRPGVPTDLQTSGTDCTAAEPYQLVRRGDLGLSAIVHDKDRNDSGGTDMLTATVVLWPVDQPDARIERIDNARDGERAVGRFSYDLFQHGRVYAWQMRAADSRATGEWSGICYFRTDFEGPATPPTVTSTDFPEAGGAKPALPGEFTFDANGARDAVGFTYALNQSGAKTVAADRPGGSATVTLTPRVGINFLQVWSLDAAGNRSAETSYDFFTSDVSPIVDGNLTEIGVPTTFAVRPRMDGVVRYRFGLDGDPEQTVDAAADGTASLTVTATRGGYRTLSVTSVTAGGVEATAQRSFQLLTEPKISATVYEEYGYGGGQGVPGVFTFTPRLPDTVSYRYSFAGEEGTVAAGADGTASVTWTPKEAGYVYLSVVSVSRDGTESDPASWFFEVRDLLPGIYGVLYNDNYYAGGPGQAGEFRFSSAVPDTVEFRYRFDGGAEQGVGADGDGNASITWTPDQGGTHTLTVRSVTADGTVSAERTFTFLVNDAPLVESAQYPKDASSGLPGVPGVFTFRPQRPDVVTYHYAFYGEEEKTVDAAADGTASVTWTPERAGWTMLTVRAVTGDGTVTQPREYAFTVRDPKPTIVSYLYNEYDPQGGIGVPGGFRFSSELPDTVDFVYRLNDGPEQTVAVTDGTAADLSVTPDRGFRNTLTVRARSASGELSPEATYSLMVSTSPTVTSPTYPSGEAAGGVGVPGVFTFAPRMPDVATYVYQFDNGPEVTVPAGADGTASVTLTPTEARWYPISVFAVDKDGNRSDYAYYWFVVQG</sequence>
<reference evidence="2 3" key="1">
    <citation type="submission" date="2019-02" db="EMBL/GenBank/DDBJ databases">
        <title>Sequencing the genomes of 1000 actinobacteria strains.</title>
        <authorList>
            <person name="Klenk H.-P."/>
        </authorList>
    </citation>
    <scope>NUCLEOTIDE SEQUENCE [LARGE SCALE GENOMIC DNA]</scope>
    <source>
        <strain evidence="2 3">DSM 45612</strain>
    </source>
</reference>